<gene>
    <name evidence="5" type="ORF">GCM10008936_19890</name>
</gene>
<keyword evidence="6" id="KW-1185">Reference proteome</keyword>
<dbReference type="Gene3D" id="3.40.50.150">
    <property type="entry name" value="Vaccinia Virus protein VP39"/>
    <property type="match status" value="1"/>
</dbReference>
<keyword evidence="3" id="KW-0680">Restriction system</keyword>
<dbReference type="Proteomes" id="UP001410648">
    <property type="component" value="Unassembled WGS sequence"/>
</dbReference>
<evidence type="ECO:0000256" key="3">
    <source>
        <dbReference type="ARBA" id="ARBA00022747"/>
    </source>
</evidence>
<reference evidence="5 6" key="1">
    <citation type="journal article" date="2019" name="Int. J. Syst. Evol. Microbiol.">
        <title>The Global Catalogue of Microorganisms (GCM) 10K type strain sequencing project: providing services to taxonomists for standard genome sequencing and annotation.</title>
        <authorList>
            <consortium name="The Broad Institute Genomics Platform"/>
            <consortium name="The Broad Institute Genome Sequencing Center for Infectious Disease"/>
            <person name="Wu L."/>
            <person name="Ma J."/>
        </authorList>
    </citation>
    <scope>NUCLEOTIDE SEQUENCE [LARGE SCALE GENOMIC DNA]</scope>
    <source>
        <strain evidence="5 6">JCM 14232</strain>
    </source>
</reference>
<dbReference type="SUPFAM" id="SSF53335">
    <property type="entry name" value="S-adenosyl-L-methionine-dependent methyltransferases"/>
    <property type="match status" value="1"/>
</dbReference>
<evidence type="ECO:0000313" key="6">
    <source>
        <dbReference type="Proteomes" id="UP001410648"/>
    </source>
</evidence>
<feature type="compositionally biased region" description="Basic and acidic residues" evidence="4">
    <location>
        <begin position="1"/>
        <end position="19"/>
    </location>
</feature>
<accession>A0ABN1B932</accession>
<feature type="region of interest" description="Disordered" evidence="4">
    <location>
        <begin position="1"/>
        <end position="21"/>
    </location>
</feature>
<organism evidence="5 6">
    <name type="scientific">Alkalibacterium indicireducens</name>
    <dbReference type="NCBI Taxonomy" id="398758"/>
    <lineage>
        <taxon>Bacteria</taxon>
        <taxon>Bacillati</taxon>
        <taxon>Bacillota</taxon>
        <taxon>Bacilli</taxon>
        <taxon>Lactobacillales</taxon>
        <taxon>Carnobacteriaceae</taxon>
        <taxon>Alkalibacterium</taxon>
    </lineage>
</organism>
<evidence type="ECO:0000256" key="2">
    <source>
        <dbReference type="ARBA" id="ARBA00022679"/>
    </source>
</evidence>
<dbReference type="InterPro" id="IPR001525">
    <property type="entry name" value="C5_MeTfrase"/>
</dbReference>
<proteinExistence type="predicted"/>
<keyword evidence="2" id="KW-0808">Transferase</keyword>
<dbReference type="InterPro" id="IPR029063">
    <property type="entry name" value="SAM-dependent_MTases_sf"/>
</dbReference>
<dbReference type="EMBL" id="BAAADA010000190">
    <property type="protein sequence ID" value="GAA0492876.1"/>
    <property type="molecule type" value="Genomic_DNA"/>
</dbReference>
<keyword evidence="1" id="KW-0489">Methyltransferase</keyword>
<evidence type="ECO:0000256" key="4">
    <source>
        <dbReference type="SAM" id="MobiDB-lite"/>
    </source>
</evidence>
<comment type="caution">
    <text evidence="5">The sequence shown here is derived from an EMBL/GenBank/DDBJ whole genome shotgun (WGS) entry which is preliminary data.</text>
</comment>
<dbReference type="Pfam" id="PF00145">
    <property type="entry name" value="DNA_methylase"/>
    <property type="match status" value="1"/>
</dbReference>
<protein>
    <recommendedName>
        <fullName evidence="7">DNA (cytosine-5-)-methyltransferase</fullName>
    </recommendedName>
</protein>
<evidence type="ECO:0008006" key="7">
    <source>
        <dbReference type="Google" id="ProtNLM"/>
    </source>
</evidence>
<evidence type="ECO:0000313" key="5">
    <source>
        <dbReference type="EMBL" id="GAA0492876.1"/>
    </source>
</evidence>
<dbReference type="RefSeq" id="WP_346025347.1">
    <property type="nucleotide sequence ID" value="NZ_BAAADA010000190.1"/>
</dbReference>
<evidence type="ECO:0000256" key="1">
    <source>
        <dbReference type="ARBA" id="ARBA00022603"/>
    </source>
</evidence>
<name>A0ABN1B932_9LACT</name>
<sequence>MHGGYREGSGRKSDRDKKQPVTIYLNSKDRKFIENSPLPDCNSFSQKCRKLLEMGIKKLESELKRETNEITFIDLFCGLGGIRIGFEQALNEFDLKGKCIFSSDIKPAAIKTYEFNIFALPKGRQ</sequence>